<dbReference type="EMBL" id="JADGKB010000001">
    <property type="protein sequence ID" value="KAJ3262523.1"/>
    <property type="molecule type" value="Genomic_DNA"/>
</dbReference>
<proteinExistence type="inferred from homology"/>
<feature type="compositionally biased region" description="Basic and acidic residues" evidence="7">
    <location>
        <begin position="1"/>
        <end position="21"/>
    </location>
</feature>
<dbReference type="InterPro" id="IPR011990">
    <property type="entry name" value="TPR-like_helical_dom_sf"/>
</dbReference>
<dbReference type="GO" id="GO:2000640">
    <property type="term" value="P:positive regulation of SREBP signaling pathway"/>
    <property type="evidence" value="ECO:0007669"/>
    <property type="project" value="TreeGrafter"/>
</dbReference>
<comment type="caution">
    <text evidence="8">The sequence shown here is derived from an EMBL/GenBank/DDBJ whole genome shotgun (WGS) entry which is preliminary data.</text>
</comment>
<reference evidence="8" key="1">
    <citation type="submission" date="2020-05" db="EMBL/GenBank/DDBJ databases">
        <title>Phylogenomic resolution of chytrid fungi.</title>
        <authorList>
            <person name="Stajich J.E."/>
            <person name="Amses K."/>
            <person name="Simmons R."/>
            <person name="Seto K."/>
            <person name="Myers J."/>
            <person name="Bonds A."/>
            <person name="Quandt C.A."/>
            <person name="Barry K."/>
            <person name="Liu P."/>
            <person name="Grigoriev I."/>
            <person name="Longcore J.E."/>
            <person name="James T.Y."/>
        </authorList>
    </citation>
    <scope>NUCLEOTIDE SEQUENCE</scope>
    <source>
        <strain evidence="8">PLAUS21</strain>
    </source>
</reference>
<keyword evidence="4" id="KW-0804">Transcription</keyword>
<evidence type="ECO:0008006" key="10">
    <source>
        <dbReference type="Google" id="ProtNLM"/>
    </source>
</evidence>
<evidence type="ECO:0000256" key="7">
    <source>
        <dbReference type="SAM" id="MobiDB-lite"/>
    </source>
</evidence>
<comment type="similarity">
    <text evidence="2">Belongs to the ETT1 family.</text>
</comment>
<evidence type="ECO:0000256" key="1">
    <source>
        <dbReference type="ARBA" id="ARBA00004123"/>
    </source>
</evidence>
<dbReference type="Pfam" id="PF12753">
    <property type="entry name" value="Nro1"/>
    <property type="match status" value="1"/>
</dbReference>
<evidence type="ECO:0000313" key="8">
    <source>
        <dbReference type="EMBL" id="KAJ3262523.1"/>
    </source>
</evidence>
<dbReference type="GO" id="GO:0005634">
    <property type="term" value="C:nucleus"/>
    <property type="evidence" value="ECO:0007669"/>
    <property type="project" value="UniProtKB-SubCell"/>
</dbReference>
<organism evidence="8 9">
    <name type="scientific">Boothiomyces macroporosus</name>
    <dbReference type="NCBI Taxonomy" id="261099"/>
    <lineage>
        <taxon>Eukaryota</taxon>
        <taxon>Fungi</taxon>
        <taxon>Fungi incertae sedis</taxon>
        <taxon>Chytridiomycota</taxon>
        <taxon>Chytridiomycota incertae sedis</taxon>
        <taxon>Chytridiomycetes</taxon>
        <taxon>Rhizophydiales</taxon>
        <taxon>Terramycetaceae</taxon>
        <taxon>Boothiomyces</taxon>
    </lineage>
</organism>
<dbReference type="PANTHER" id="PTHR28290">
    <property type="entry name" value="ENHANCER OF TRANSLATION TERMINATION 1"/>
    <property type="match status" value="1"/>
</dbReference>
<dbReference type="AlphaFoldDB" id="A0AAD5Y6M4"/>
<evidence type="ECO:0000313" key="9">
    <source>
        <dbReference type="Proteomes" id="UP001210925"/>
    </source>
</evidence>
<name>A0AAD5Y6M4_9FUNG</name>
<evidence type="ECO:0000256" key="4">
    <source>
        <dbReference type="ARBA" id="ARBA00023163"/>
    </source>
</evidence>
<evidence type="ECO:0000256" key="5">
    <source>
        <dbReference type="ARBA" id="ARBA00023242"/>
    </source>
</evidence>
<dbReference type="Proteomes" id="UP001210925">
    <property type="component" value="Unassembled WGS sequence"/>
</dbReference>
<keyword evidence="9" id="KW-1185">Reference proteome</keyword>
<feature type="coiled-coil region" evidence="6">
    <location>
        <begin position="205"/>
        <end position="263"/>
    </location>
</feature>
<sequence length="362" mass="41275">MGEKRARGLKKSKESQKKVKTEEEEETVVLEIHGQNDMDELEQLFTSALAQLDEDNAEQAILLFRGVIHECDKMLRVRKEGVPDATEEEKAVIEESIKSCPVLPYSFYVTYANGLYYLSLIEDISNEDKIGLLEHGLELLEQAEELEKHESIPHAACRLILQKSVLKNEPIPKEFHDQVDLLLASKNIPNLLEIFQLSNGYTDILESAEKKIEWTETNAKNWQKVVKLDKENEKCFIGLGNCFLGLADDLIQLQEEAEDVKNEQVVPYLQKAINAFKEAVKIQSKKTDLEKSTQINLLLFLGESLVNMGNLTDIDDDGADNSESQKHYAEAVETFEKVLELDSAALPEHFEEFLSQWKQDFE</sequence>
<evidence type="ECO:0000256" key="2">
    <source>
        <dbReference type="ARBA" id="ARBA00007273"/>
    </source>
</evidence>
<dbReference type="Gene3D" id="1.25.40.10">
    <property type="entry name" value="Tetratricopeptide repeat domain"/>
    <property type="match status" value="1"/>
</dbReference>
<evidence type="ECO:0000256" key="3">
    <source>
        <dbReference type="ARBA" id="ARBA00023015"/>
    </source>
</evidence>
<keyword evidence="6" id="KW-0175">Coiled coil</keyword>
<accession>A0AAD5Y6M4</accession>
<dbReference type="InterPro" id="IPR024318">
    <property type="entry name" value="Nro1/ETT1"/>
</dbReference>
<keyword evidence="5" id="KW-0539">Nucleus</keyword>
<dbReference type="SUPFAM" id="SSF48452">
    <property type="entry name" value="TPR-like"/>
    <property type="match status" value="1"/>
</dbReference>
<gene>
    <name evidence="8" type="ORF">HK103_000052</name>
</gene>
<dbReference type="PANTHER" id="PTHR28290:SF1">
    <property type="entry name" value="ENHANCER OF TRANSLATION TERMINATION 1"/>
    <property type="match status" value="1"/>
</dbReference>
<keyword evidence="3" id="KW-0805">Transcription regulation</keyword>
<protein>
    <recommendedName>
        <fullName evidence="10">Enhancer of translation termination 1</fullName>
    </recommendedName>
</protein>
<feature type="region of interest" description="Disordered" evidence="7">
    <location>
        <begin position="1"/>
        <end position="24"/>
    </location>
</feature>
<evidence type="ECO:0000256" key="6">
    <source>
        <dbReference type="SAM" id="Coils"/>
    </source>
</evidence>
<comment type="subcellular location">
    <subcellularLocation>
        <location evidence="1">Nucleus</location>
    </subcellularLocation>
</comment>